<evidence type="ECO:0000313" key="3">
    <source>
        <dbReference type="Proteomes" id="UP000250321"/>
    </source>
</evidence>
<proteinExistence type="predicted"/>
<name>A0A314Y628_PRUYE</name>
<dbReference type="Proteomes" id="UP000250321">
    <property type="component" value="Unassembled WGS sequence"/>
</dbReference>
<comment type="caution">
    <text evidence="2">The sequence shown here is derived from an EMBL/GenBank/DDBJ whole genome shotgun (WGS) entry which is preliminary data.</text>
</comment>
<evidence type="ECO:0000256" key="1">
    <source>
        <dbReference type="SAM" id="MobiDB-lite"/>
    </source>
</evidence>
<dbReference type="AlphaFoldDB" id="A0A314Y628"/>
<organism evidence="2 3">
    <name type="scientific">Prunus yedoensis var. nudiflora</name>
    <dbReference type="NCBI Taxonomy" id="2094558"/>
    <lineage>
        <taxon>Eukaryota</taxon>
        <taxon>Viridiplantae</taxon>
        <taxon>Streptophyta</taxon>
        <taxon>Embryophyta</taxon>
        <taxon>Tracheophyta</taxon>
        <taxon>Spermatophyta</taxon>
        <taxon>Magnoliopsida</taxon>
        <taxon>eudicotyledons</taxon>
        <taxon>Gunneridae</taxon>
        <taxon>Pentapetalae</taxon>
        <taxon>rosids</taxon>
        <taxon>fabids</taxon>
        <taxon>Rosales</taxon>
        <taxon>Rosaceae</taxon>
        <taxon>Amygdaloideae</taxon>
        <taxon>Amygdaleae</taxon>
        <taxon>Prunus</taxon>
    </lineage>
</organism>
<keyword evidence="3" id="KW-1185">Reference proteome</keyword>
<evidence type="ECO:0000313" key="2">
    <source>
        <dbReference type="EMBL" id="PQQ01077.1"/>
    </source>
</evidence>
<dbReference type="EMBL" id="PJQY01001604">
    <property type="protein sequence ID" value="PQQ01077.1"/>
    <property type="molecule type" value="Genomic_DNA"/>
</dbReference>
<sequence>MTYRLLDNDPKKNSGITSPDSTMSMHGVGVATRQQHIMPWWEDFKAGTSSLLSQGTPLPPDS</sequence>
<feature type="region of interest" description="Disordered" evidence="1">
    <location>
        <begin position="1"/>
        <end position="24"/>
    </location>
</feature>
<gene>
    <name evidence="2" type="ORF">Pyn_24300</name>
</gene>
<protein>
    <submittedName>
        <fullName evidence="2">Uncharacterized protein</fullName>
    </submittedName>
</protein>
<feature type="compositionally biased region" description="Polar residues" evidence="1">
    <location>
        <begin position="14"/>
        <end position="24"/>
    </location>
</feature>
<reference evidence="2 3" key="1">
    <citation type="submission" date="2018-02" db="EMBL/GenBank/DDBJ databases">
        <title>Draft genome of wild Prunus yedoensis var. nudiflora.</title>
        <authorList>
            <person name="Baek S."/>
            <person name="Kim J.-H."/>
            <person name="Choi K."/>
            <person name="Kim G.-B."/>
            <person name="Cho A."/>
            <person name="Jang H."/>
            <person name="Shin C.-H."/>
            <person name="Yu H.-J."/>
            <person name="Mun J.-H."/>
        </authorList>
    </citation>
    <scope>NUCLEOTIDE SEQUENCE [LARGE SCALE GENOMIC DNA]</scope>
    <source>
        <strain evidence="3">cv. Jeju island</strain>
        <tissue evidence="2">Leaf</tissue>
    </source>
</reference>
<feature type="compositionally biased region" description="Basic and acidic residues" evidence="1">
    <location>
        <begin position="1"/>
        <end position="12"/>
    </location>
</feature>
<accession>A0A314Y628</accession>